<gene>
    <name evidence="7" type="ORF">TM5383_00963</name>
</gene>
<feature type="domain" description="DnaK suppressor protein-like N-terminal" evidence="6">
    <location>
        <begin position="9"/>
        <end position="71"/>
    </location>
</feature>
<dbReference type="GO" id="GO:0008270">
    <property type="term" value="F:zinc ion binding"/>
    <property type="evidence" value="ECO:0007669"/>
    <property type="project" value="UniProtKB-KW"/>
</dbReference>
<evidence type="ECO:0000313" key="7">
    <source>
        <dbReference type="EMBL" id="CUH83762.1"/>
    </source>
</evidence>
<dbReference type="Pfam" id="PF01258">
    <property type="entry name" value="zf-dskA_traR"/>
    <property type="match status" value="1"/>
</dbReference>
<keyword evidence="3" id="KW-0862">Zinc</keyword>
<evidence type="ECO:0000256" key="2">
    <source>
        <dbReference type="ARBA" id="ARBA00022771"/>
    </source>
</evidence>
<feature type="zinc finger region" description="dksA C4-type" evidence="4">
    <location>
        <begin position="79"/>
        <end position="103"/>
    </location>
</feature>
<name>A0A0P1GMQ1_9RHOB</name>
<dbReference type="PROSITE" id="PS51128">
    <property type="entry name" value="ZF_DKSA_2"/>
    <property type="match status" value="1"/>
</dbReference>
<dbReference type="EMBL" id="CYSF01000006">
    <property type="protein sequence ID" value="CUH83762.1"/>
    <property type="molecule type" value="Genomic_DNA"/>
</dbReference>
<dbReference type="Pfam" id="PF21173">
    <property type="entry name" value="DksA-like_N"/>
    <property type="match status" value="1"/>
</dbReference>
<dbReference type="Gene3D" id="1.20.120.910">
    <property type="entry name" value="DksA, coiled-coil domain"/>
    <property type="match status" value="1"/>
</dbReference>
<evidence type="ECO:0000259" key="6">
    <source>
        <dbReference type="Pfam" id="PF21173"/>
    </source>
</evidence>
<accession>A0A0P1GMQ1</accession>
<evidence type="ECO:0000313" key="8">
    <source>
        <dbReference type="Proteomes" id="UP000051681"/>
    </source>
</evidence>
<keyword evidence="1" id="KW-0479">Metal-binding</keyword>
<dbReference type="AlphaFoldDB" id="A0A0P1GMQ1"/>
<dbReference type="SUPFAM" id="SSF57716">
    <property type="entry name" value="Glucocorticoid receptor-like (DNA-binding domain)"/>
    <property type="match status" value="1"/>
</dbReference>
<evidence type="ECO:0000256" key="4">
    <source>
        <dbReference type="PROSITE-ProRule" id="PRU00510"/>
    </source>
</evidence>
<dbReference type="OrthoDB" id="1121111at2"/>
<keyword evidence="2" id="KW-0863">Zinc-finger</keyword>
<evidence type="ECO:0000259" key="5">
    <source>
        <dbReference type="Pfam" id="PF01258"/>
    </source>
</evidence>
<keyword evidence="8" id="KW-1185">Reference proteome</keyword>
<feature type="domain" description="Zinc finger DksA/TraR C4-type" evidence="5">
    <location>
        <begin position="76"/>
        <end position="105"/>
    </location>
</feature>
<dbReference type="Proteomes" id="UP000051681">
    <property type="component" value="Unassembled WGS sequence"/>
</dbReference>
<dbReference type="PANTHER" id="PTHR33823:SF4">
    <property type="entry name" value="GENERAL STRESS PROTEIN 16O"/>
    <property type="match status" value="1"/>
</dbReference>
<reference evidence="7 8" key="1">
    <citation type="submission" date="2015-09" db="EMBL/GenBank/DDBJ databases">
        <authorList>
            <consortium name="Swine Surveillance"/>
        </authorList>
    </citation>
    <scope>NUCLEOTIDE SEQUENCE [LARGE SCALE GENOMIC DNA]</scope>
    <source>
        <strain evidence="7 8">CECT 8383</strain>
    </source>
</reference>
<organism evidence="7 8">
    <name type="scientific">Thalassovita mediterranea</name>
    <dbReference type="NCBI Taxonomy" id="340021"/>
    <lineage>
        <taxon>Bacteria</taxon>
        <taxon>Pseudomonadati</taxon>
        <taxon>Pseudomonadota</taxon>
        <taxon>Alphaproteobacteria</taxon>
        <taxon>Rhodobacterales</taxon>
        <taxon>Roseobacteraceae</taxon>
        <taxon>Thalassovita</taxon>
    </lineage>
</organism>
<dbReference type="RefSeq" id="WP_058317901.1">
    <property type="nucleotide sequence ID" value="NZ_CYSF01000006.1"/>
</dbReference>
<evidence type="ECO:0000256" key="1">
    <source>
        <dbReference type="ARBA" id="ARBA00022723"/>
    </source>
</evidence>
<sequence>MTPLKNRREQLLRRLGELDSRLHKIEDSLDSPHSQDWEEAAVEREGEEVLEGLGNAGQEEIRRIRAALQRMREDEYGACVRCGEDIAEERLDLLPDTPFCASCAANH</sequence>
<protein>
    <submittedName>
        <fullName evidence="7">Regulatory protein, yteA family</fullName>
    </submittedName>
</protein>
<proteinExistence type="predicted"/>
<dbReference type="STRING" id="340021.TM5383_00963"/>
<dbReference type="InterPro" id="IPR000962">
    <property type="entry name" value="Znf_DskA_TraR"/>
</dbReference>
<dbReference type="InterPro" id="IPR048487">
    <property type="entry name" value="DksA-like_N"/>
</dbReference>
<evidence type="ECO:0000256" key="3">
    <source>
        <dbReference type="ARBA" id="ARBA00022833"/>
    </source>
</evidence>
<dbReference type="PANTHER" id="PTHR33823">
    <property type="entry name" value="RNA POLYMERASE-BINDING TRANSCRIPTION FACTOR DKSA-RELATED"/>
    <property type="match status" value="1"/>
</dbReference>